<feature type="domain" description="ParB-like N-terminal" evidence="1">
    <location>
        <begin position="24"/>
        <end position="80"/>
    </location>
</feature>
<dbReference type="Proteomes" id="UP000002215">
    <property type="component" value="Chromosome"/>
</dbReference>
<evidence type="ECO:0000259" key="1">
    <source>
        <dbReference type="Pfam" id="PF02195"/>
    </source>
</evidence>
<dbReference type="KEGG" id="cpi:Cpin_3847"/>
<evidence type="ECO:0000313" key="2">
    <source>
        <dbReference type="EMBL" id="ACU61309.1"/>
    </source>
</evidence>
<protein>
    <recommendedName>
        <fullName evidence="1">ParB-like N-terminal domain-containing protein</fullName>
    </recommendedName>
</protein>
<dbReference type="Gene3D" id="3.90.1530.10">
    <property type="entry name" value="Conserved hypothetical protein from pyrococcus furiosus pfu- 392566-001, ParB domain"/>
    <property type="match status" value="1"/>
</dbReference>
<accession>A0A979GVD9</accession>
<dbReference type="SUPFAM" id="SSF110849">
    <property type="entry name" value="ParB/Sulfiredoxin"/>
    <property type="match status" value="1"/>
</dbReference>
<sequence>MKTITTKVLKTSDYTQFKKILGNRKVDLNHVKRLKESISEEDLMIPIVVNEKNEVIDGQHRLQARQELQLPVYYIVVDGLGITQTQKANMTNKTWTLDDFLNTYVEMNYHHYKVYKQFKDRWQLSNSECIALLSGKLYNGNGDSQKDFQKGTFGVKDLEWANDVAMKIYQIEPYYSGFKRRSFIFAFIHALSTEGFEFDKFIQKLTYQSSKMVNCTSKSQYMRLIEDIYNYNQPQEKRIRFN</sequence>
<gene>
    <name evidence="2" type="ordered locus">Cpin_3847</name>
</gene>
<dbReference type="Pfam" id="PF02195">
    <property type="entry name" value="ParB_N"/>
    <property type="match status" value="1"/>
</dbReference>
<evidence type="ECO:0000313" key="3">
    <source>
        <dbReference type="Proteomes" id="UP000002215"/>
    </source>
</evidence>
<organism evidence="2 3">
    <name type="scientific">Chitinophaga pinensis (strain ATCC 43595 / DSM 2588 / LMG 13176 / NBRC 15968 / NCIMB 11800 / UQM 2034)</name>
    <dbReference type="NCBI Taxonomy" id="485918"/>
    <lineage>
        <taxon>Bacteria</taxon>
        <taxon>Pseudomonadati</taxon>
        <taxon>Bacteroidota</taxon>
        <taxon>Chitinophagia</taxon>
        <taxon>Chitinophagales</taxon>
        <taxon>Chitinophagaceae</taxon>
        <taxon>Chitinophaga</taxon>
    </lineage>
</organism>
<reference evidence="3" key="1">
    <citation type="submission" date="2009-08" db="EMBL/GenBank/DDBJ databases">
        <title>The complete genome of Chitinophaga pinensis DSM 2588.</title>
        <authorList>
            <consortium name="US DOE Joint Genome Institute (JGI-PGF)"/>
            <person name="Lucas S."/>
            <person name="Copeland A."/>
            <person name="Lapidus A."/>
            <person name="Glavina del Rio T."/>
            <person name="Dalin E."/>
            <person name="Tice H."/>
            <person name="Bruce D."/>
            <person name="Goodwin L."/>
            <person name="Pitluck S."/>
            <person name="Kyrpides N."/>
            <person name="Mavromatis K."/>
            <person name="Ivanova N."/>
            <person name="Mikhailova N."/>
            <person name="Sims D."/>
            <person name="Meinche L."/>
            <person name="Brettin T."/>
            <person name="Detter J.C."/>
            <person name="Han C."/>
            <person name="Larimer F."/>
            <person name="Land M."/>
            <person name="Hauser L."/>
            <person name="Markowitz V."/>
            <person name="Cheng J.-F."/>
            <person name="Hugenholtz P."/>
            <person name="Woyke T."/>
            <person name="Wu D."/>
            <person name="Spring S."/>
            <person name="Klenk H.-P."/>
            <person name="Eisen J.A."/>
        </authorList>
    </citation>
    <scope>NUCLEOTIDE SEQUENCE [LARGE SCALE GENOMIC DNA]</scope>
    <source>
        <strain evidence="3">ATCC 43595 / DSM 2588 / LMG 13176 / NBRC 15968 / NCIMB 11800 / UQM 2034</strain>
    </source>
</reference>
<name>A0A979GVD9_CHIPD</name>
<proteinExistence type="predicted"/>
<reference evidence="2 3" key="2">
    <citation type="journal article" date="2010" name="Stand. Genomic Sci.">
        <title>Complete genome sequence of Chitinophaga pinensis type strain (UQM 2034).</title>
        <authorList>
            <person name="Glavina Del Rio T."/>
            <person name="Abt B."/>
            <person name="Spring S."/>
            <person name="Lapidus A."/>
            <person name="Nolan M."/>
            <person name="Tice H."/>
            <person name="Copeland A."/>
            <person name="Cheng J.F."/>
            <person name="Chen F."/>
            <person name="Bruce D."/>
            <person name="Goodwin L."/>
            <person name="Pitluck S."/>
            <person name="Ivanova N."/>
            <person name="Mavromatis K."/>
            <person name="Mikhailova N."/>
            <person name="Pati A."/>
            <person name="Chen A."/>
            <person name="Palaniappan K."/>
            <person name="Land M."/>
            <person name="Hauser L."/>
            <person name="Chang Y.J."/>
            <person name="Jeffries C.D."/>
            <person name="Chain P."/>
            <person name="Saunders E."/>
            <person name="Detter J.C."/>
            <person name="Brettin T."/>
            <person name="Rohde M."/>
            <person name="Goker M."/>
            <person name="Bristow J."/>
            <person name="Eisen J.A."/>
            <person name="Markowitz V."/>
            <person name="Hugenholtz P."/>
            <person name="Kyrpides N.C."/>
            <person name="Klenk H.P."/>
            <person name="Lucas S."/>
        </authorList>
    </citation>
    <scope>NUCLEOTIDE SEQUENCE [LARGE SCALE GENOMIC DNA]</scope>
    <source>
        <strain evidence="3">ATCC 43595 / DSM 2588 / LMG 13176 / NBRC 15968 / NCIMB 11800 / UQM 2034</strain>
    </source>
</reference>
<dbReference type="InterPro" id="IPR036086">
    <property type="entry name" value="ParB/Sulfiredoxin_sf"/>
</dbReference>
<dbReference type="AlphaFoldDB" id="A0A979GVD9"/>
<dbReference type="RefSeq" id="WP_012791482.1">
    <property type="nucleotide sequence ID" value="NC_013132.1"/>
</dbReference>
<dbReference type="InterPro" id="IPR003115">
    <property type="entry name" value="ParB_N"/>
</dbReference>
<dbReference type="OrthoDB" id="1524628at2"/>
<dbReference type="EMBL" id="CP001699">
    <property type="protein sequence ID" value="ACU61309.1"/>
    <property type="molecule type" value="Genomic_DNA"/>
</dbReference>